<reference evidence="2" key="1">
    <citation type="submission" date="2022-01" db="EMBL/GenBank/DDBJ databases">
        <authorList>
            <person name="King R."/>
        </authorList>
    </citation>
    <scope>NUCLEOTIDE SEQUENCE</scope>
</reference>
<dbReference type="OrthoDB" id="722566at2759"/>
<feature type="domain" description="F-box" evidence="1">
    <location>
        <begin position="1"/>
        <end position="47"/>
    </location>
</feature>
<dbReference type="EMBL" id="OV725082">
    <property type="protein sequence ID" value="CAH1406194.1"/>
    <property type="molecule type" value="Genomic_DNA"/>
</dbReference>
<dbReference type="PROSITE" id="PS50181">
    <property type="entry name" value="FBOX"/>
    <property type="match status" value="1"/>
</dbReference>
<dbReference type="AlphaFoldDB" id="A0A9P0MV54"/>
<dbReference type="Pfam" id="PF12937">
    <property type="entry name" value="F-box-like"/>
    <property type="match status" value="1"/>
</dbReference>
<proteinExistence type="predicted"/>
<keyword evidence="3" id="KW-1185">Reference proteome</keyword>
<dbReference type="InterPro" id="IPR036047">
    <property type="entry name" value="F-box-like_dom_sf"/>
</dbReference>
<accession>A0A9P0MV54</accession>
<name>A0A9P0MV54_NEZVI</name>
<dbReference type="SUPFAM" id="SSF101898">
    <property type="entry name" value="NHL repeat"/>
    <property type="match status" value="1"/>
</dbReference>
<dbReference type="Proteomes" id="UP001152798">
    <property type="component" value="Chromosome 6"/>
</dbReference>
<protein>
    <recommendedName>
        <fullName evidence="1">F-box domain-containing protein</fullName>
    </recommendedName>
</protein>
<evidence type="ECO:0000259" key="1">
    <source>
        <dbReference type="PROSITE" id="PS50181"/>
    </source>
</evidence>
<evidence type="ECO:0000313" key="2">
    <source>
        <dbReference type="EMBL" id="CAH1406194.1"/>
    </source>
</evidence>
<evidence type="ECO:0000313" key="3">
    <source>
        <dbReference type="Proteomes" id="UP001152798"/>
    </source>
</evidence>
<dbReference type="Gene3D" id="1.20.1280.50">
    <property type="match status" value="1"/>
</dbReference>
<gene>
    <name evidence="2" type="ORF">NEZAVI_LOCUS14187</name>
</gene>
<dbReference type="SUPFAM" id="SSF81383">
    <property type="entry name" value="F-box domain"/>
    <property type="match status" value="1"/>
</dbReference>
<dbReference type="InterPro" id="IPR001810">
    <property type="entry name" value="F-box_dom"/>
</dbReference>
<dbReference type="SMART" id="SM00256">
    <property type="entry name" value="FBOX"/>
    <property type="match status" value="1"/>
</dbReference>
<organism evidence="2 3">
    <name type="scientific">Nezara viridula</name>
    <name type="common">Southern green stink bug</name>
    <name type="synonym">Cimex viridulus</name>
    <dbReference type="NCBI Taxonomy" id="85310"/>
    <lineage>
        <taxon>Eukaryota</taxon>
        <taxon>Metazoa</taxon>
        <taxon>Ecdysozoa</taxon>
        <taxon>Arthropoda</taxon>
        <taxon>Hexapoda</taxon>
        <taxon>Insecta</taxon>
        <taxon>Pterygota</taxon>
        <taxon>Neoptera</taxon>
        <taxon>Paraneoptera</taxon>
        <taxon>Hemiptera</taxon>
        <taxon>Heteroptera</taxon>
        <taxon>Panheteroptera</taxon>
        <taxon>Pentatomomorpha</taxon>
        <taxon>Pentatomoidea</taxon>
        <taxon>Pentatomidae</taxon>
        <taxon>Pentatominae</taxon>
        <taxon>Nezara</taxon>
    </lineage>
</organism>
<sequence>MDFTSKIPVEIFHHIFSFLDGDEIFPCLGVCKRWRQIINIDSIWRPLCLKVRIFDPFPCSADVLPLCSWAKAYYLCRCVPMFNWRFGIFQSLSIQREESEYFRDAWDGHYAAIYYYTLGTINLYSIYGKVQLTQIIKVPLPKKESYDNASLSMNDPYIVAARCNVAVVFKRNSMYSLFKIISVTDTFVFGNFLKNRNVKLGSEIAWGCLWMKADTVKDTFLVDLKNDKSQFIPGKPHFAFNDDIKLVVAWTKSSVKVLNTRGNVQLSLERNKIRGLDFDSKYLVLKVEDDIEIINIKTGDNITVITNPDKGKIEFELSNVLFFLEGKKNSALSAISPVDGKKLWSIEGLKGRPSDLRMIGSKYIFVVPSYSNYNYCLFDRKGKFIRESDLPDGYDEYPSPLFGETLPFLVITNEENFNIVSFM</sequence>